<reference evidence="2" key="1">
    <citation type="submission" date="2021-06" db="EMBL/GenBank/DDBJ databases">
        <authorList>
            <person name="Hodson N. C."/>
            <person name="Mongue J. A."/>
            <person name="Jaron S. K."/>
        </authorList>
    </citation>
    <scope>NUCLEOTIDE SEQUENCE</scope>
</reference>
<gene>
    <name evidence="2" type="ORF">AFUS01_LOCUS34851</name>
</gene>
<dbReference type="EMBL" id="CAJVCH010533689">
    <property type="protein sequence ID" value="CAG7824707.1"/>
    <property type="molecule type" value="Genomic_DNA"/>
</dbReference>
<keyword evidence="3" id="KW-1185">Reference proteome</keyword>
<comment type="caution">
    <text evidence="2">The sequence shown here is derived from an EMBL/GenBank/DDBJ whole genome shotgun (WGS) entry which is preliminary data.</text>
</comment>
<name>A0A8J2L389_9HEXA</name>
<feature type="non-terminal residue" evidence="2">
    <location>
        <position position="231"/>
    </location>
</feature>
<dbReference type="Proteomes" id="UP000708208">
    <property type="component" value="Unassembled WGS sequence"/>
</dbReference>
<feature type="compositionally biased region" description="Basic and acidic residues" evidence="1">
    <location>
        <begin position="205"/>
        <end position="217"/>
    </location>
</feature>
<sequence>MNVTTFAIGIGAKIDQAELHEIAFNDSSHVVVVRDFNTLKTLGHRLNAETCLVSHKPNLNEDVLDTLSKDEDRYYTYYLTPDGVTIVINNTDGDIQGFYSFTDQNPSESVNDGVLHSGTTFINLPKETWDTFQGDSGDLSGNIYINIKGKEDGTIYKIRVVEGDGKPKPLDLDNSKDNTSSTEEGAQAEGLVLNKFDFGGPRPDVNLDKSKNQELKLDLGGVRTPPGYGQG</sequence>
<evidence type="ECO:0000256" key="1">
    <source>
        <dbReference type="SAM" id="MobiDB-lite"/>
    </source>
</evidence>
<accession>A0A8J2L389</accession>
<proteinExistence type="predicted"/>
<protein>
    <submittedName>
        <fullName evidence="2">Uncharacterized protein</fullName>
    </submittedName>
</protein>
<feature type="compositionally biased region" description="Basic and acidic residues" evidence="1">
    <location>
        <begin position="166"/>
        <end position="176"/>
    </location>
</feature>
<evidence type="ECO:0000313" key="3">
    <source>
        <dbReference type="Proteomes" id="UP000708208"/>
    </source>
</evidence>
<feature type="region of interest" description="Disordered" evidence="1">
    <location>
        <begin position="166"/>
        <end position="231"/>
    </location>
</feature>
<organism evidence="2 3">
    <name type="scientific">Allacma fusca</name>
    <dbReference type="NCBI Taxonomy" id="39272"/>
    <lineage>
        <taxon>Eukaryota</taxon>
        <taxon>Metazoa</taxon>
        <taxon>Ecdysozoa</taxon>
        <taxon>Arthropoda</taxon>
        <taxon>Hexapoda</taxon>
        <taxon>Collembola</taxon>
        <taxon>Symphypleona</taxon>
        <taxon>Sminthuridae</taxon>
        <taxon>Allacma</taxon>
    </lineage>
</organism>
<dbReference type="AlphaFoldDB" id="A0A8J2L389"/>
<evidence type="ECO:0000313" key="2">
    <source>
        <dbReference type="EMBL" id="CAG7824707.1"/>
    </source>
</evidence>
<dbReference type="OrthoDB" id="7780781at2759"/>